<dbReference type="GO" id="GO:0008270">
    <property type="term" value="F:zinc ion binding"/>
    <property type="evidence" value="ECO:0007669"/>
    <property type="project" value="UniProtKB-KW"/>
</dbReference>
<comment type="function">
    <text evidence="1">May be involved in transcriptional regulation.</text>
</comment>
<dbReference type="FunFam" id="1.10.4020.10:FF:000001">
    <property type="entry name" value="zinc finger protein 263 isoform X1"/>
    <property type="match status" value="1"/>
</dbReference>
<feature type="compositionally biased region" description="Basic and acidic residues" evidence="13">
    <location>
        <begin position="306"/>
        <end position="327"/>
    </location>
</feature>
<dbReference type="CDD" id="cd07765">
    <property type="entry name" value="KRAB_A-box"/>
    <property type="match status" value="1"/>
</dbReference>
<keyword evidence="10" id="KW-0804">Transcription</keyword>
<accession>A0A6P5KZ89</accession>
<dbReference type="RefSeq" id="XP_020851297.1">
    <property type="nucleotide sequence ID" value="XM_020995638.1"/>
</dbReference>
<evidence type="ECO:0000256" key="5">
    <source>
        <dbReference type="ARBA" id="ARBA00022737"/>
    </source>
</evidence>
<feature type="domain" description="C2H2-type" evidence="14">
    <location>
        <begin position="504"/>
        <end position="531"/>
    </location>
</feature>
<keyword evidence="5" id="KW-0677">Repeat</keyword>
<evidence type="ECO:0000256" key="2">
    <source>
        <dbReference type="ARBA" id="ARBA00004123"/>
    </source>
</evidence>
<dbReference type="PROSITE" id="PS00028">
    <property type="entry name" value="ZINC_FINGER_C2H2_1"/>
    <property type="match status" value="6"/>
</dbReference>
<evidence type="ECO:0000256" key="3">
    <source>
        <dbReference type="ARBA" id="ARBA00006991"/>
    </source>
</evidence>
<dbReference type="RefSeq" id="XP_020851295.1">
    <property type="nucleotide sequence ID" value="XM_020995636.1"/>
</dbReference>
<dbReference type="InterPro" id="IPR036236">
    <property type="entry name" value="Znf_C2H2_sf"/>
</dbReference>
<dbReference type="RefSeq" id="XP_020851290.1">
    <property type="nucleotide sequence ID" value="XM_020995631.1"/>
</dbReference>
<feature type="region of interest" description="Disordered" evidence="13">
    <location>
        <begin position="301"/>
        <end position="327"/>
    </location>
</feature>
<evidence type="ECO:0000256" key="4">
    <source>
        <dbReference type="ARBA" id="ARBA00022723"/>
    </source>
</evidence>
<evidence type="ECO:0000259" key="16">
    <source>
        <dbReference type="PROSITE" id="PS50805"/>
    </source>
</evidence>
<evidence type="ECO:0000256" key="13">
    <source>
        <dbReference type="SAM" id="MobiDB-lite"/>
    </source>
</evidence>
<dbReference type="RefSeq" id="XP_020851296.1">
    <property type="nucleotide sequence ID" value="XM_020995637.1"/>
</dbReference>
<evidence type="ECO:0000313" key="24">
    <source>
        <dbReference type="RefSeq" id="XP_020851296.1"/>
    </source>
</evidence>
<dbReference type="InterPro" id="IPR036051">
    <property type="entry name" value="KRAB_dom_sf"/>
</dbReference>
<reference evidence="18 19" key="1">
    <citation type="submission" date="2025-04" db="UniProtKB">
        <authorList>
            <consortium name="RefSeq"/>
        </authorList>
    </citation>
    <scope>IDENTIFICATION</scope>
    <source>
        <tissue evidence="18 19">Spleen</tissue>
    </source>
</reference>
<feature type="domain" description="C2H2-type" evidence="14">
    <location>
        <begin position="560"/>
        <end position="587"/>
    </location>
</feature>
<evidence type="ECO:0000313" key="18">
    <source>
        <dbReference type="RefSeq" id="XP_020851290.1"/>
    </source>
</evidence>
<evidence type="ECO:0000313" key="19">
    <source>
        <dbReference type="RefSeq" id="XP_020851291.1"/>
    </source>
</evidence>
<dbReference type="RefSeq" id="XP_020851293.1">
    <property type="nucleotide sequence ID" value="XM_020995634.1"/>
</dbReference>
<dbReference type="RefSeq" id="XP_020851291.1">
    <property type="nucleotide sequence ID" value="XM_020995632.1"/>
</dbReference>
<organism evidence="17 21">
    <name type="scientific">Phascolarctos cinereus</name>
    <name type="common">Koala</name>
    <dbReference type="NCBI Taxonomy" id="38626"/>
    <lineage>
        <taxon>Eukaryota</taxon>
        <taxon>Metazoa</taxon>
        <taxon>Chordata</taxon>
        <taxon>Craniata</taxon>
        <taxon>Vertebrata</taxon>
        <taxon>Euteleostomi</taxon>
        <taxon>Mammalia</taxon>
        <taxon>Metatheria</taxon>
        <taxon>Diprotodontia</taxon>
        <taxon>Phascolarctidae</taxon>
        <taxon>Phascolarctos</taxon>
    </lineage>
</organism>
<dbReference type="Pfam" id="PF13912">
    <property type="entry name" value="zf-C2H2_6"/>
    <property type="match status" value="1"/>
</dbReference>
<dbReference type="CDD" id="cd07936">
    <property type="entry name" value="SCAN"/>
    <property type="match status" value="1"/>
</dbReference>
<dbReference type="Pfam" id="PF02023">
    <property type="entry name" value="SCAN"/>
    <property type="match status" value="1"/>
</dbReference>
<dbReference type="InterPro" id="IPR013087">
    <property type="entry name" value="Znf_C2H2_type"/>
</dbReference>
<dbReference type="RefSeq" id="XP_020851292.1">
    <property type="nucleotide sequence ID" value="XM_020995633.1"/>
</dbReference>
<dbReference type="SMART" id="SM00431">
    <property type="entry name" value="SCAN"/>
    <property type="match status" value="1"/>
</dbReference>
<dbReference type="SUPFAM" id="SSF47353">
    <property type="entry name" value="Retrovirus capsid dimerization domain-like"/>
    <property type="match status" value="1"/>
</dbReference>
<feature type="domain" description="C2H2-type" evidence="14">
    <location>
        <begin position="476"/>
        <end position="503"/>
    </location>
</feature>
<dbReference type="FunFam" id="3.30.160.60:FF:000739">
    <property type="entry name" value="Zgc:171418 protein"/>
    <property type="match status" value="1"/>
</dbReference>
<dbReference type="Gene3D" id="3.30.160.60">
    <property type="entry name" value="Classic Zinc Finger"/>
    <property type="match status" value="6"/>
</dbReference>
<dbReference type="InterPro" id="IPR003309">
    <property type="entry name" value="SCAN_dom"/>
</dbReference>
<dbReference type="Proteomes" id="UP000515140">
    <property type="component" value="Unplaced"/>
</dbReference>
<dbReference type="PROSITE" id="PS50157">
    <property type="entry name" value="ZINC_FINGER_C2H2_2"/>
    <property type="match status" value="6"/>
</dbReference>
<dbReference type="GeneID" id="110214628"/>
<evidence type="ECO:0000259" key="14">
    <source>
        <dbReference type="PROSITE" id="PS50157"/>
    </source>
</evidence>
<evidence type="ECO:0000313" key="21">
    <source>
        <dbReference type="RefSeq" id="XP_020851293.1"/>
    </source>
</evidence>
<dbReference type="FunFam" id="3.30.160.60:FF:000557">
    <property type="entry name" value="zinc finger and SCAN domain-containing protein 29"/>
    <property type="match status" value="1"/>
</dbReference>
<keyword evidence="7" id="KW-0862">Zinc</keyword>
<keyword evidence="4" id="KW-0479">Metal-binding</keyword>
<dbReference type="FunFam" id="3.30.160.60:FF:000258">
    <property type="entry name" value="zinc finger and SCAN domain-containing protein 29 isoform X2"/>
    <property type="match status" value="2"/>
</dbReference>
<keyword evidence="8" id="KW-0805">Transcription regulation</keyword>
<evidence type="ECO:0000313" key="17">
    <source>
        <dbReference type="Proteomes" id="UP000515140"/>
    </source>
</evidence>
<feature type="domain" description="KRAB" evidence="16">
    <location>
        <begin position="226"/>
        <end position="295"/>
    </location>
</feature>
<feature type="region of interest" description="Disordered" evidence="13">
    <location>
        <begin position="1"/>
        <end position="22"/>
    </location>
</feature>
<evidence type="ECO:0000256" key="8">
    <source>
        <dbReference type="ARBA" id="ARBA00023015"/>
    </source>
</evidence>
<evidence type="ECO:0000313" key="22">
    <source>
        <dbReference type="RefSeq" id="XP_020851294.1"/>
    </source>
</evidence>
<dbReference type="RefSeq" id="XP_020851294.1">
    <property type="nucleotide sequence ID" value="XM_020995635.1"/>
</dbReference>
<dbReference type="PANTHER" id="PTHR23226">
    <property type="entry name" value="ZINC FINGER AND SCAN DOMAIN-CONTAINING"/>
    <property type="match status" value="1"/>
</dbReference>
<protein>
    <submittedName>
        <fullName evidence="18 19">Zinc finger and SCAN domain-containing protein 32 isoform X1</fullName>
    </submittedName>
</protein>
<keyword evidence="17" id="KW-1185">Reference proteome</keyword>
<keyword evidence="9" id="KW-0238">DNA-binding</keyword>
<keyword evidence="6 12" id="KW-0863">Zinc-finger</keyword>
<dbReference type="Pfam" id="PF00096">
    <property type="entry name" value="zf-C2H2"/>
    <property type="match status" value="4"/>
</dbReference>
<evidence type="ECO:0000313" key="20">
    <source>
        <dbReference type="RefSeq" id="XP_020851292.1"/>
    </source>
</evidence>
<sequence>MASASGCQVQVPQKNSTRGQKTALQVGGTADSETFRQHFRQFCYQEVAGPHEAFSTLWELCCRWLRPKTNSKEQILEMLVLEQFLTILPGEIQVQVREHHPENGEEAVALVEDLQKETERPEQQFPVSVQNPEVLVEKIVPMGITQESMSYQLKQEENRQEEDPSKNAAWSRHQRPQEQSGYEQEPQLRPETTRVTPQVSAFPRERRKRNQEMEAVILTTGFQEPVTCEDVTMSFSPEEWRCLNSAQRVLYRGIVQENYRNVDSVGLAKPLLISRVEHGKDTCIPDLQGCKETEVLSSSCTNENRVQTDEKQAKREEKHGGDQKQQWDLEDEKITGLEIKNEIKKEDLKWEYSEEEQLSRTIPGRFNRQIFQYPVLKEACETVSKLRKQLMNFPRERQGKPAFQERDLMKKLGQQKLSVGEKHYKQLACGNSFSQNSHKSTPELEKTTKCHECGKSFSRGSYLVRHQRIHTGEKPHKCNECGKSFSERSNLTAHLRTHTGERPYKCGECGKSFNQSSSLIVHQRTHTGEKPYQCNECGKRFNNSSQFSAHRRAHTGESPYKCRECGKSFNNSSHFNAHQRTHTGEKPYECSQCGKSFSKSSALTRHQGVHMREKFLIQSRLNVLERNVS</sequence>
<feature type="domain" description="SCAN box" evidence="15">
    <location>
        <begin position="36"/>
        <end position="117"/>
    </location>
</feature>
<dbReference type="PROSITE" id="PS50804">
    <property type="entry name" value="SCAN_BOX"/>
    <property type="match status" value="1"/>
</dbReference>
<evidence type="ECO:0000256" key="11">
    <source>
        <dbReference type="ARBA" id="ARBA00023242"/>
    </source>
</evidence>
<dbReference type="Pfam" id="PF01352">
    <property type="entry name" value="KRAB"/>
    <property type="match status" value="1"/>
</dbReference>
<feature type="domain" description="C2H2-type" evidence="14">
    <location>
        <begin position="532"/>
        <end position="559"/>
    </location>
</feature>
<proteinExistence type="inferred from homology"/>
<dbReference type="SUPFAM" id="SSF109640">
    <property type="entry name" value="KRAB domain (Kruppel-associated box)"/>
    <property type="match status" value="1"/>
</dbReference>
<comment type="similarity">
    <text evidence="3">Belongs to the krueppel C2H2-type zinc-finger protein family.</text>
</comment>
<dbReference type="Pfam" id="PF13465">
    <property type="entry name" value="zf-H2C2_2"/>
    <property type="match status" value="1"/>
</dbReference>
<feature type="domain" description="C2H2-type" evidence="14">
    <location>
        <begin position="448"/>
        <end position="475"/>
    </location>
</feature>
<feature type="compositionally biased region" description="Basic and acidic residues" evidence="13">
    <location>
        <begin position="154"/>
        <end position="165"/>
    </location>
</feature>
<gene>
    <name evidence="18 19 20 21 22 23 24 25" type="primary">ZSCAN32</name>
</gene>
<dbReference type="PROSITE" id="PS50805">
    <property type="entry name" value="KRAB"/>
    <property type="match status" value="1"/>
</dbReference>
<dbReference type="CTD" id="54925"/>
<dbReference type="InterPro" id="IPR038269">
    <property type="entry name" value="SCAN_sf"/>
</dbReference>
<evidence type="ECO:0000256" key="6">
    <source>
        <dbReference type="ARBA" id="ARBA00022771"/>
    </source>
</evidence>
<evidence type="ECO:0000256" key="9">
    <source>
        <dbReference type="ARBA" id="ARBA00023125"/>
    </source>
</evidence>
<dbReference type="FunFam" id="3.30.160.60:FF:001962">
    <property type="entry name" value="Zinc finger and SCAN domain-containing protein 32"/>
    <property type="match status" value="1"/>
</dbReference>
<dbReference type="SMART" id="SM00355">
    <property type="entry name" value="ZnF_C2H2"/>
    <property type="match status" value="6"/>
</dbReference>
<keyword evidence="11" id="KW-0539">Nucleus</keyword>
<evidence type="ECO:0000256" key="12">
    <source>
        <dbReference type="PROSITE-ProRule" id="PRU00042"/>
    </source>
</evidence>
<dbReference type="GO" id="GO:0000981">
    <property type="term" value="F:DNA-binding transcription factor activity, RNA polymerase II-specific"/>
    <property type="evidence" value="ECO:0007669"/>
    <property type="project" value="TreeGrafter"/>
</dbReference>
<evidence type="ECO:0000313" key="25">
    <source>
        <dbReference type="RefSeq" id="XP_020851297.1"/>
    </source>
</evidence>
<dbReference type="InterPro" id="IPR001909">
    <property type="entry name" value="KRAB"/>
</dbReference>
<evidence type="ECO:0000259" key="15">
    <source>
        <dbReference type="PROSITE" id="PS50804"/>
    </source>
</evidence>
<dbReference type="Gene3D" id="1.10.4020.10">
    <property type="entry name" value="DNA breaking-rejoining enzymes"/>
    <property type="match status" value="1"/>
</dbReference>
<dbReference type="Gene3D" id="6.10.140.140">
    <property type="match status" value="1"/>
</dbReference>
<dbReference type="GO" id="GO:0000978">
    <property type="term" value="F:RNA polymerase II cis-regulatory region sequence-specific DNA binding"/>
    <property type="evidence" value="ECO:0007669"/>
    <property type="project" value="TreeGrafter"/>
</dbReference>
<name>A0A6P5KZ89_PHACI</name>
<evidence type="ECO:0000256" key="1">
    <source>
        <dbReference type="ARBA" id="ARBA00003767"/>
    </source>
</evidence>
<evidence type="ECO:0000313" key="23">
    <source>
        <dbReference type="RefSeq" id="XP_020851295.1"/>
    </source>
</evidence>
<dbReference type="AlphaFoldDB" id="A0A6P5KZ89"/>
<comment type="subcellular location">
    <subcellularLocation>
        <location evidence="2">Nucleus</location>
    </subcellularLocation>
</comment>
<dbReference type="GO" id="GO:0005634">
    <property type="term" value="C:nucleus"/>
    <property type="evidence" value="ECO:0007669"/>
    <property type="project" value="UniProtKB-SubCell"/>
</dbReference>
<dbReference type="FunFam" id="3.30.160.60:FF:000355">
    <property type="entry name" value="zinc finger and SCAN domain-containing protein 20 isoform X1"/>
    <property type="match status" value="1"/>
</dbReference>
<dbReference type="PANTHER" id="PTHR23226:SF377">
    <property type="entry name" value="ZINC FINGER AND SCAN DOMAIN-CONTAINING PROTEIN 20"/>
    <property type="match status" value="1"/>
</dbReference>
<feature type="domain" description="C2H2-type" evidence="14">
    <location>
        <begin position="588"/>
        <end position="615"/>
    </location>
</feature>
<feature type="region of interest" description="Disordered" evidence="13">
    <location>
        <begin position="153"/>
        <end position="210"/>
    </location>
</feature>
<dbReference type="SUPFAM" id="SSF57667">
    <property type="entry name" value="beta-beta-alpha zinc fingers"/>
    <property type="match status" value="3"/>
</dbReference>
<dbReference type="SMART" id="SM00349">
    <property type="entry name" value="KRAB"/>
    <property type="match status" value="1"/>
</dbReference>
<dbReference type="KEGG" id="pcw:110214628"/>
<evidence type="ECO:0000256" key="7">
    <source>
        <dbReference type="ARBA" id="ARBA00022833"/>
    </source>
</evidence>
<evidence type="ECO:0000256" key="10">
    <source>
        <dbReference type="ARBA" id="ARBA00023163"/>
    </source>
</evidence>